<evidence type="ECO:0000313" key="1">
    <source>
        <dbReference type="EMBL" id="KKT11437.1"/>
    </source>
</evidence>
<comment type="caution">
    <text evidence="1">The sequence shown here is derived from an EMBL/GenBank/DDBJ whole genome shotgun (WGS) entry which is preliminary data.</text>
</comment>
<protein>
    <submittedName>
        <fullName evidence="1">Uncharacterized protein</fullName>
    </submittedName>
</protein>
<organism evidence="1 2">
    <name type="scientific">candidate division WWE3 bacterium GW2011_GWB2_43_22</name>
    <dbReference type="NCBI Taxonomy" id="1619118"/>
    <lineage>
        <taxon>Bacteria</taxon>
        <taxon>Katanobacteria</taxon>
    </lineage>
</organism>
<proteinExistence type="predicted"/>
<name>A0A0G1GVN0_UNCKA</name>
<dbReference type="AlphaFoldDB" id="A0A0G1GVN0"/>
<dbReference type="Proteomes" id="UP000033910">
    <property type="component" value="Unassembled WGS sequence"/>
</dbReference>
<gene>
    <name evidence="1" type="ORF">UV89_C0014G0006</name>
</gene>
<sequence>MYEFWIEVGEQDPQSVSKDAQRKIQDWGAIRTRSENLNGPQYAFKSSKDPRRLLGDLERKGDILHWGFFFESQLTKPRRKPTKTPGADEKAKLFAKLHERFGKTLGGKP</sequence>
<accession>A0A0G1GVN0</accession>
<reference evidence="1 2" key="1">
    <citation type="journal article" date="2015" name="Nature">
        <title>rRNA introns, odd ribosomes, and small enigmatic genomes across a large radiation of phyla.</title>
        <authorList>
            <person name="Brown C.T."/>
            <person name="Hug L.A."/>
            <person name="Thomas B.C."/>
            <person name="Sharon I."/>
            <person name="Castelle C.J."/>
            <person name="Singh A."/>
            <person name="Wilkins M.J."/>
            <person name="Williams K.H."/>
            <person name="Banfield J.F."/>
        </authorList>
    </citation>
    <scope>NUCLEOTIDE SEQUENCE [LARGE SCALE GENOMIC DNA]</scope>
</reference>
<evidence type="ECO:0000313" key="2">
    <source>
        <dbReference type="Proteomes" id="UP000033910"/>
    </source>
</evidence>
<dbReference type="EMBL" id="LCGF01000014">
    <property type="protein sequence ID" value="KKT11437.1"/>
    <property type="molecule type" value="Genomic_DNA"/>
</dbReference>